<evidence type="ECO:0000313" key="3">
    <source>
        <dbReference type="Proteomes" id="UP000291469"/>
    </source>
</evidence>
<dbReference type="RefSeq" id="WP_131155754.1">
    <property type="nucleotide sequence ID" value="NZ_CP036402.1"/>
</dbReference>
<keyword evidence="3" id="KW-1185">Reference proteome</keyword>
<dbReference type="NCBIfam" id="TIGR01552">
    <property type="entry name" value="phd_fam"/>
    <property type="match status" value="1"/>
</dbReference>
<dbReference type="AlphaFoldDB" id="A0A411YI17"/>
<evidence type="ECO:0000313" key="2">
    <source>
        <dbReference type="EMBL" id="QBI20761.1"/>
    </source>
</evidence>
<dbReference type="OrthoDB" id="9800503at2"/>
<gene>
    <name evidence="2" type="ORF">ER308_15115</name>
</gene>
<dbReference type="EMBL" id="CP036402">
    <property type="protein sequence ID" value="QBI20761.1"/>
    <property type="molecule type" value="Genomic_DNA"/>
</dbReference>
<reference evidence="2 3" key="1">
    <citation type="submission" date="2019-01" db="EMBL/GenBank/DDBJ databases">
        <title>Egibacter rhizosphaerae EGI 80759T.</title>
        <authorList>
            <person name="Chen D.-D."/>
            <person name="Tian Y."/>
            <person name="Jiao J.-Y."/>
            <person name="Zhang X.-T."/>
            <person name="Zhang Y.-G."/>
            <person name="Zhang Y."/>
            <person name="Xiao M."/>
            <person name="Shu W.-S."/>
            <person name="Li W.-J."/>
        </authorList>
    </citation>
    <scope>NUCLEOTIDE SEQUENCE [LARGE SCALE GENOMIC DNA]</scope>
    <source>
        <strain evidence="2 3">EGI 80759</strain>
    </source>
</reference>
<sequence>MSTTIDAQELRAHLSDYLERAAHGEEILVLQVDAGGRKLPVRLMAVRPEHGSSSPPRRRFRSDRSVAEVLAEDRGA</sequence>
<protein>
    <submittedName>
        <fullName evidence="2">Type II toxin-antitoxin system prevent-host-death family antitoxin</fullName>
    </submittedName>
</protein>
<dbReference type="Proteomes" id="UP000291469">
    <property type="component" value="Chromosome"/>
</dbReference>
<organism evidence="2 3">
    <name type="scientific">Egibacter rhizosphaerae</name>
    <dbReference type="NCBI Taxonomy" id="1670831"/>
    <lineage>
        <taxon>Bacteria</taxon>
        <taxon>Bacillati</taxon>
        <taxon>Actinomycetota</taxon>
        <taxon>Nitriliruptoria</taxon>
        <taxon>Egibacterales</taxon>
        <taxon>Egibacteraceae</taxon>
        <taxon>Egibacter</taxon>
    </lineage>
</organism>
<dbReference type="KEGG" id="erz:ER308_15115"/>
<feature type="region of interest" description="Disordered" evidence="1">
    <location>
        <begin position="46"/>
        <end position="66"/>
    </location>
</feature>
<accession>A0A411YI17</accession>
<name>A0A411YI17_9ACTN</name>
<proteinExistence type="predicted"/>
<evidence type="ECO:0000256" key="1">
    <source>
        <dbReference type="SAM" id="MobiDB-lite"/>
    </source>
</evidence>